<gene>
    <name evidence="4" type="ORF">SI65_01404</name>
</gene>
<feature type="region of interest" description="Disordered" evidence="1">
    <location>
        <begin position="80"/>
        <end position="111"/>
    </location>
</feature>
<protein>
    <recommendedName>
        <fullName evidence="3">Deoxyribonuclease NucA/NucB domain-containing protein</fullName>
    </recommendedName>
</protein>
<keyword evidence="2" id="KW-0732">Signal</keyword>
<comment type="caution">
    <text evidence="4">The sequence shown here is derived from an EMBL/GenBank/DDBJ whole genome shotgun (WGS) entry which is preliminary data.</text>
</comment>
<feature type="domain" description="Deoxyribonuclease NucA/NucB" evidence="3">
    <location>
        <begin position="138"/>
        <end position="177"/>
    </location>
</feature>
<evidence type="ECO:0000259" key="3">
    <source>
        <dbReference type="Pfam" id="PF14040"/>
    </source>
</evidence>
<dbReference type="OrthoDB" id="2748312at2759"/>
<keyword evidence="5" id="KW-1185">Reference proteome</keyword>
<dbReference type="Proteomes" id="UP000094569">
    <property type="component" value="Unassembled WGS sequence"/>
</dbReference>
<feature type="chain" id="PRO_5009123888" description="Deoxyribonuclease NucA/NucB domain-containing protein" evidence="2">
    <location>
        <begin position="22"/>
        <end position="201"/>
    </location>
</feature>
<evidence type="ECO:0000256" key="2">
    <source>
        <dbReference type="SAM" id="SignalP"/>
    </source>
</evidence>
<reference evidence="4 5" key="1">
    <citation type="journal article" date="2016" name="BMC Genomics">
        <title>Comparative genomic and transcriptomic analyses of the Fuzhuan brick tea-fermentation fungus Aspergillus cristatus.</title>
        <authorList>
            <person name="Ge Y."/>
            <person name="Wang Y."/>
            <person name="Liu Y."/>
            <person name="Tan Y."/>
            <person name="Ren X."/>
            <person name="Zhang X."/>
            <person name="Hyde K.D."/>
            <person name="Liu Y."/>
            <person name="Liu Z."/>
        </authorList>
    </citation>
    <scope>NUCLEOTIDE SEQUENCE [LARGE SCALE GENOMIC DNA]</scope>
    <source>
        <strain evidence="4 5">GZAAS20.1005</strain>
    </source>
</reference>
<dbReference type="EMBL" id="JXNT01000001">
    <property type="protein sequence ID" value="ODM23815.1"/>
    <property type="molecule type" value="Genomic_DNA"/>
</dbReference>
<organism evidence="4 5">
    <name type="scientific">Aspergillus cristatus</name>
    <name type="common">Chinese Fuzhuan brick tea-fermentation fungus</name>
    <name type="synonym">Eurotium cristatum</name>
    <dbReference type="NCBI Taxonomy" id="573508"/>
    <lineage>
        <taxon>Eukaryota</taxon>
        <taxon>Fungi</taxon>
        <taxon>Dikarya</taxon>
        <taxon>Ascomycota</taxon>
        <taxon>Pezizomycotina</taxon>
        <taxon>Eurotiomycetes</taxon>
        <taxon>Eurotiomycetidae</taxon>
        <taxon>Eurotiales</taxon>
        <taxon>Aspergillaceae</taxon>
        <taxon>Aspergillus</taxon>
        <taxon>Aspergillus subgen. Aspergillus</taxon>
    </lineage>
</organism>
<evidence type="ECO:0000313" key="4">
    <source>
        <dbReference type="EMBL" id="ODM23815.1"/>
    </source>
</evidence>
<evidence type="ECO:0000313" key="5">
    <source>
        <dbReference type="Proteomes" id="UP000094569"/>
    </source>
</evidence>
<proteinExistence type="predicted"/>
<dbReference type="STRING" id="573508.A0A1E3BSB1"/>
<dbReference type="InterPro" id="IPR029476">
    <property type="entry name" value="DNase_NucA_NucB"/>
</dbReference>
<dbReference type="VEuPathDB" id="FungiDB:SI65_01404"/>
<dbReference type="AlphaFoldDB" id="A0A1E3BSB1"/>
<accession>A0A1E3BSB1</accession>
<feature type="signal peptide" evidence="2">
    <location>
        <begin position="1"/>
        <end position="21"/>
    </location>
</feature>
<dbReference type="Pfam" id="PF14040">
    <property type="entry name" value="DNase_NucA_NucB"/>
    <property type="match status" value="1"/>
</dbReference>
<sequence>MHFFNLLLTVFFTAGAQQALAAPVDSSGELEARELVIRATPGESESNPINLEIEVEDDSALPFDGDCWAILCKNAPTVLQRNPDEATPRQTGNGVSKNGPKGTGPFRNAGQKGNAYEKVKAVPAPNGAISSLLCLPRNYPFASVTQGGYGAHLLPATEGSQSTQGGKLNGRYFANNVDKSPCGNSWFKVTGFKAAAGATLG</sequence>
<evidence type="ECO:0000256" key="1">
    <source>
        <dbReference type="SAM" id="MobiDB-lite"/>
    </source>
</evidence>
<name>A0A1E3BSB1_ASPCR</name>